<keyword evidence="2" id="KW-1133">Transmembrane helix</keyword>
<sequence>MFKDLDWKGAVRRAALTVLIYLGLIYVLNVALPGTSTGIVPTAINAAILFVIFTFFHAFVERRKRRQKAALRSTEKDKKTKNRPAAASGEEEGDGAVNLSKDFKGRQNPNTSRRKASRRRR</sequence>
<evidence type="ECO:0000256" key="2">
    <source>
        <dbReference type="SAM" id="Phobius"/>
    </source>
</evidence>
<dbReference type="AlphaFoldDB" id="A0A6J4RRK3"/>
<reference evidence="3" key="1">
    <citation type="submission" date="2020-02" db="EMBL/GenBank/DDBJ databases">
        <authorList>
            <person name="Meier V. D."/>
        </authorList>
    </citation>
    <scope>NUCLEOTIDE SEQUENCE</scope>
    <source>
        <strain evidence="3">AVDCRST_MAG25</strain>
    </source>
</reference>
<organism evidence="3">
    <name type="scientific">uncultured Rubrobacteraceae bacterium</name>
    <dbReference type="NCBI Taxonomy" id="349277"/>
    <lineage>
        <taxon>Bacteria</taxon>
        <taxon>Bacillati</taxon>
        <taxon>Actinomycetota</taxon>
        <taxon>Rubrobacteria</taxon>
        <taxon>Rubrobacterales</taxon>
        <taxon>Rubrobacteraceae</taxon>
        <taxon>environmental samples</taxon>
    </lineage>
</organism>
<feature type="transmembrane region" description="Helical" evidence="2">
    <location>
        <begin position="38"/>
        <end position="60"/>
    </location>
</feature>
<keyword evidence="2" id="KW-0472">Membrane</keyword>
<keyword evidence="2" id="KW-0812">Transmembrane</keyword>
<evidence type="ECO:0000313" key="3">
    <source>
        <dbReference type="EMBL" id="CAA9473265.1"/>
    </source>
</evidence>
<protein>
    <submittedName>
        <fullName evidence="3">Uncharacterized protein</fullName>
    </submittedName>
</protein>
<feature type="compositionally biased region" description="Basic residues" evidence="1">
    <location>
        <begin position="112"/>
        <end position="121"/>
    </location>
</feature>
<feature type="transmembrane region" description="Helical" evidence="2">
    <location>
        <begin position="12"/>
        <end position="32"/>
    </location>
</feature>
<accession>A0A6J4RRK3</accession>
<evidence type="ECO:0000256" key="1">
    <source>
        <dbReference type="SAM" id="MobiDB-lite"/>
    </source>
</evidence>
<dbReference type="EMBL" id="CADCVI010000138">
    <property type="protein sequence ID" value="CAA9473265.1"/>
    <property type="molecule type" value="Genomic_DNA"/>
</dbReference>
<gene>
    <name evidence="3" type="ORF">AVDCRST_MAG25-2207</name>
</gene>
<name>A0A6J4RRK3_9ACTN</name>
<feature type="region of interest" description="Disordered" evidence="1">
    <location>
        <begin position="67"/>
        <end position="121"/>
    </location>
</feature>
<proteinExistence type="predicted"/>